<evidence type="ECO:0000259" key="8">
    <source>
        <dbReference type="PROSITE" id="PS52029"/>
    </source>
</evidence>
<name>A0ABP7T6M9_9ACTN</name>
<comment type="pathway">
    <text evidence="1 6">Cell wall biogenesis; peptidoglycan biosynthesis.</text>
</comment>
<evidence type="ECO:0000256" key="4">
    <source>
        <dbReference type="ARBA" id="ARBA00022984"/>
    </source>
</evidence>
<dbReference type="Gene3D" id="2.40.440.10">
    <property type="entry name" value="L,D-transpeptidase catalytic domain-like"/>
    <property type="match status" value="1"/>
</dbReference>
<evidence type="ECO:0000313" key="10">
    <source>
        <dbReference type="Proteomes" id="UP001500456"/>
    </source>
</evidence>
<feature type="active site" description="Proton donor/acceptor" evidence="6">
    <location>
        <position position="326"/>
    </location>
</feature>
<keyword evidence="3 6" id="KW-0133">Cell shape</keyword>
<dbReference type="PROSITE" id="PS52029">
    <property type="entry name" value="LD_TPASE"/>
    <property type="match status" value="1"/>
</dbReference>
<dbReference type="PANTHER" id="PTHR30582:SF33">
    <property type="entry name" value="EXPORTED PROTEIN"/>
    <property type="match status" value="1"/>
</dbReference>
<evidence type="ECO:0000256" key="3">
    <source>
        <dbReference type="ARBA" id="ARBA00022960"/>
    </source>
</evidence>
<dbReference type="InterPro" id="IPR038063">
    <property type="entry name" value="Transpep_catalytic_dom"/>
</dbReference>
<feature type="domain" description="L,D-TPase catalytic" evidence="8">
    <location>
        <begin position="254"/>
        <end position="365"/>
    </location>
</feature>
<keyword evidence="5 6" id="KW-0961">Cell wall biogenesis/degradation</keyword>
<gene>
    <name evidence="9" type="ORF">GCM10022232_78380</name>
</gene>
<evidence type="ECO:0000256" key="1">
    <source>
        <dbReference type="ARBA" id="ARBA00004752"/>
    </source>
</evidence>
<dbReference type="Proteomes" id="UP001500456">
    <property type="component" value="Unassembled WGS sequence"/>
</dbReference>
<keyword evidence="10" id="KW-1185">Reference proteome</keyword>
<evidence type="ECO:0000256" key="5">
    <source>
        <dbReference type="ARBA" id="ARBA00023316"/>
    </source>
</evidence>
<evidence type="ECO:0000256" key="6">
    <source>
        <dbReference type="PROSITE-ProRule" id="PRU01373"/>
    </source>
</evidence>
<dbReference type="InterPro" id="IPR050979">
    <property type="entry name" value="LD-transpeptidase"/>
</dbReference>
<comment type="caution">
    <text evidence="9">The sequence shown here is derived from an EMBL/GenBank/DDBJ whole genome shotgun (WGS) entry which is preliminary data.</text>
</comment>
<organism evidence="9 10">
    <name type="scientific">Streptomyces plumbiresistens</name>
    <dbReference type="NCBI Taxonomy" id="511811"/>
    <lineage>
        <taxon>Bacteria</taxon>
        <taxon>Bacillati</taxon>
        <taxon>Actinomycetota</taxon>
        <taxon>Actinomycetes</taxon>
        <taxon>Kitasatosporales</taxon>
        <taxon>Streptomycetaceae</taxon>
        <taxon>Streptomyces</taxon>
    </lineage>
</organism>
<dbReference type="CDD" id="cd16913">
    <property type="entry name" value="YkuD_like"/>
    <property type="match status" value="1"/>
</dbReference>
<feature type="region of interest" description="Disordered" evidence="7">
    <location>
        <begin position="49"/>
        <end position="68"/>
    </location>
</feature>
<keyword evidence="2" id="KW-0808">Transferase</keyword>
<dbReference type="InterPro" id="IPR005490">
    <property type="entry name" value="LD_TPept_cat_dom"/>
</dbReference>
<keyword evidence="4 6" id="KW-0573">Peptidoglycan synthesis</keyword>
<dbReference type="PANTHER" id="PTHR30582">
    <property type="entry name" value="L,D-TRANSPEPTIDASE"/>
    <property type="match status" value="1"/>
</dbReference>
<dbReference type="Pfam" id="PF03734">
    <property type="entry name" value="YkuD"/>
    <property type="match status" value="1"/>
</dbReference>
<protein>
    <recommendedName>
        <fullName evidence="8">L,D-TPase catalytic domain-containing protein</fullName>
    </recommendedName>
</protein>
<dbReference type="SUPFAM" id="SSF141523">
    <property type="entry name" value="L,D-transpeptidase catalytic domain-like"/>
    <property type="match status" value="1"/>
</dbReference>
<evidence type="ECO:0000256" key="2">
    <source>
        <dbReference type="ARBA" id="ARBA00022679"/>
    </source>
</evidence>
<dbReference type="EMBL" id="BAAAZX010000032">
    <property type="protein sequence ID" value="GAA4021851.1"/>
    <property type="molecule type" value="Genomic_DNA"/>
</dbReference>
<feature type="active site" description="Nucleophile" evidence="6">
    <location>
        <position position="341"/>
    </location>
</feature>
<evidence type="ECO:0000256" key="7">
    <source>
        <dbReference type="SAM" id="MobiDB-lite"/>
    </source>
</evidence>
<sequence length="371" mass="40249">MLGGGGALGVFRPLRPFPSRPWGLRPQTPLFGPKGLVLKRRTGWKVQALGNKGDPTARQPPPLTPPRFSDRMISRRIAPRCLAVVLAAAAAAAAALPVGTASAEPVPPASGAEGELVPGVAPGPGYQPWQIDTPDQALPPQVYEPSAEEDAVEPRGAVAGTYDLVEFVPLADAVARVACTKSAGPYQRQVERWLKRTVDGKQSAGDCKAIRAFQVKEKIKPAIGFAGPVTWARMQLISARKNPNAAKKCPVRSYRVACVDLTRQLTWVQKGEKVVYGPVPMRSGRAGYRTRAGWHTIYWRHKNHVSTLYNQPMPYSQFFSGGQAFHAVYGSIFTTVGSMGCVNLRLGDARKLWGVLKKGDRVYVWGHRPGT</sequence>
<feature type="region of interest" description="Disordered" evidence="7">
    <location>
        <begin position="101"/>
        <end position="136"/>
    </location>
</feature>
<accession>A0ABP7T6M9</accession>
<reference evidence="10" key="1">
    <citation type="journal article" date="2019" name="Int. J. Syst. Evol. Microbiol.">
        <title>The Global Catalogue of Microorganisms (GCM) 10K type strain sequencing project: providing services to taxonomists for standard genome sequencing and annotation.</title>
        <authorList>
            <consortium name="The Broad Institute Genomics Platform"/>
            <consortium name="The Broad Institute Genome Sequencing Center for Infectious Disease"/>
            <person name="Wu L."/>
            <person name="Ma J."/>
        </authorList>
    </citation>
    <scope>NUCLEOTIDE SEQUENCE [LARGE SCALE GENOMIC DNA]</scope>
    <source>
        <strain evidence="10">JCM 16924</strain>
    </source>
</reference>
<proteinExistence type="predicted"/>
<evidence type="ECO:0000313" key="9">
    <source>
        <dbReference type="EMBL" id="GAA4021851.1"/>
    </source>
</evidence>